<reference evidence="3" key="1">
    <citation type="submission" date="2025-08" db="UniProtKB">
        <authorList>
            <consortium name="RefSeq"/>
        </authorList>
    </citation>
    <scope>IDENTIFICATION</scope>
    <source>
        <tissue evidence="3">Whole organism</tissue>
    </source>
</reference>
<evidence type="ECO:0000256" key="1">
    <source>
        <dbReference type="SAM" id="MobiDB-lite"/>
    </source>
</evidence>
<feature type="region of interest" description="Disordered" evidence="1">
    <location>
        <begin position="275"/>
        <end position="305"/>
    </location>
</feature>
<dbReference type="GeneID" id="108666931"/>
<evidence type="ECO:0000313" key="3">
    <source>
        <dbReference type="RefSeq" id="XP_018009389.1"/>
    </source>
</evidence>
<keyword evidence="2" id="KW-1185">Reference proteome</keyword>
<dbReference type="RefSeq" id="XP_018009389.1">
    <property type="nucleotide sequence ID" value="XM_018153900.2"/>
</dbReference>
<dbReference type="AlphaFoldDB" id="A0A8B7N7X8"/>
<accession>A0A8B7N7X8</accession>
<feature type="compositionally biased region" description="Basic and acidic residues" evidence="1">
    <location>
        <begin position="75"/>
        <end position="139"/>
    </location>
</feature>
<proteinExistence type="predicted"/>
<feature type="region of interest" description="Disordered" evidence="1">
    <location>
        <begin position="75"/>
        <end position="149"/>
    </location>
</feature>
<dbReference type="Proteomes" id="UP000694843">
    <property type="component" value="Unplaced"/>
</dbReference>
<sequence>MGNLDPIRLSKKVYQCYGGSLLELWKLWSASCLTSALLLLTSVGPVSTGDVSGDGRVGVSGDDIKNYGLSKRMDSSVDDKVDERVDDRVDGRVDEKGDEKVDGRVDDKVDERVDDRVDGRVDDKVDERVDDRVDGRVDDAANGEDDGQDSDDVLVLEMRRERLLWAQYTTSTRNALLVITSSTLYTCLSVSTAAACTGRRQRLMTANLVTKLPSLDDVGGVRVKRQLDEKRNVGSTIQPLDSSKSNSLTQVFVSNEIYAPNRVNGSNEAKGLTQLDDSAHEEGSTKVEDDTKLENSATFPRQSSSSPISANLVALDSSLRETQDLVADPATGSRSGKSILTVWSTVSSTKTVTTYLTNTFTTVSLNALCTVAGITIPACG</sequence>
<feature type="compositionally biased region" description="Polar residues" evidence="1">
    <location>
        <begin position="294"/>
        <end position="305"/>
    </location>
</feature>
<dbReference type="KEGG" id="hazt:108666931"/>
<gene>
    <name evidence="3" type="primary">LOC108666931</name>
</gene>
<organism evidence="2 3">
    <name type="scientific">Hyalella azteca</name>
    <name type="common">Amphipod</name>
    <dbReference type="NCBI Taxonomy" id="294128"/>
    <lineage>
        <taxon>Eukaryota</taxon>
        <taxon>Metazoa</taxon>
        <taxon>Ecdysozoa</taxon>
        <taxon>Arthropoda</taxon>
        <taxon>Crustacea</taxon>
        <taxon>Multicrustacea</taxon>
        <taxon>Malacostraca</taxon>
        <taxon>Eumalacostraca</taxon>
        <taxon>Peracarida</taxon>
        <taxon>Amphipoda</taxon>
        <taxon>Senticaudata</taxon>
        <taxon>Talitrida</taxon>
        <taxon>Talitroidea</taxon>
        <taxon>Hyalellidae</taxon>
        <taxon>Hyalella</taxon>
    </lineage>
</organism>
<protein>
    <submittedName>
        <fullName evidence="3">Uncharacterized protein LOC108666931</fullName>
    </submittedName>
</protein>
<evidence type="ECO:0000313" key="2">
    <source>
        <dbReference type="Proteomes" id="UP000694843"/>
    </source>
</evidence>
<feature type="compositionally biased region" description="Basic and acidic residues" evidence="1">
    <location>
        <begin position="277"/>
        <end position="293"/>
    </location>
</feature>
<name>A0A8B7N7X8_HYAAZ</name>